<protein>
    <submittedName>
        <fullName evidence="5">MFS transporter</fullName>
    </submittedName>
</protein>
<name>A0A109DFF6_9LACO</name>
<dbReference type="EMBL" id="VUAO01000031">
    <property type="protein sequence ID" value="KAA8796523.1"/>
    <property type="molecule type" value="Genomic_DNA"/>
</dbReference>
<dbReference type="EMBL" id="JASOGN010000077">
    <property type="protein sequence ID" value="MDK6503578.1"/>
    <property type="molecule type" value="Genomic_DNA"/>
</dbReference>
<evidence type="ECO:0000313" key="2">
    <source>
        <dbReference type="EMBL" id="HJF09634.1"/>
    </source>
</evidence>
<dbReference type="Proteomes" id="UP001230300">
    <property type="component" value="Unassembled WGS sequence"/>
</dbReference>
<dbReference type="Proteomes" id="UP000067598">
    <property type="component" value="Unassembled WGS sequence"/>
</dbReference>
<comment type="caution">
    <text evidence="5">The sequence shown here is derived from an EMBL/GenBank/DDBJ whole genome shotgun (WGS) entry which is preliminary data.</text>
</comment>
<gene>
    <name evidence="5" type="ORF">AEL95_02365</name>
    <name evidence="3" type="ORF">F1C02_09615</name>
    <name evidence="4" type="ORF">F1C09_09855</name>
    <name evidence="2" type="ORF">K8V23_02355</name>
    <name evidence="6" type="ORF">QP235_10475</name>
</gene>
<dbReference type="Proteomes" id="UP000322051">
    <property type="component" value="Unassembled WGS sequence"/>
</dbReference>
<evidence type="ECO:0000313" key="5">
    <source>
        <dbReference type="EMBL" id="KWU04438.1"/>
    </source>
</evidence>
<evidence type="ECO:0000313" key="4">
    <source>
        <dbReference type="EMBL" id="KAA8811582.1"/>
    </source>
</evidence>
<dbReference type="PATRIC" id="fig|47770.28.peg.2074"/>
<reference evidence="6" key="5">
    <citation type="submission" date="2023-05" db="EMBL/GenBank/DDBJ databases">
        <title>Cataloging the Phylogenetic Diversity of Human Bladder Bacteria.</title>
        <authorList>
            <person name="Du J."/>
        </authorList>
    </citation>
    <scope>NUCLEOTIDE SEQUENCE</scope>
    <source>
        <strain evidence="6">UMB9226</strain>
    </source>
</reference>
<proteinExistence type="predicted"/>
<dbReference type="EMBL" id="LJGP01000008">
    <property type="protein sequence ID" value="KWU04438.1"/>
    <property type="molecule type" value="Genomic_DNA"/>
</dbReference>
<keyword evidence="1" id="KW-1133">Transmembrane helix</keyword>
<dbReference type="Proteomes" id="UP000784793">
    <property type="component" value="Unassembled WGS sequence"/>
</dbReference>
<evidence type="ECO:0000256" key="1">
    <source>
        <dbReference type="SAM" id="Phobius"/>
    </source>
</evidence>
<dbReference type="RefSeq" id="WP_041811095.1">
    <property type="nucleotide sequence ID" value="NZ_AP025162.1"/>
</dbReference>
<accession>A0A109DFF6</accession>
<organism evidence="5 7">
    <name type="scientific">Lactobacillus crispatus</name>
    <dbReference type="NCBI Taxonomy" id="47770"/>
    <lineage>
        <taxon>Bacteria</taxon>
        <taxon>Bacillati</taxon>
        <taxon>Bacillota</taxon>
        <taxon>Bacilli</taxon>
        <taxon>Lactobacillales</taxon>
        <taxon>Lactobacillaceae</taxon>
        <taxon>Lactobacillus</taxon>
    </lineage>
</organism>
<feature type="transmembrane region" description="Helical" evidence="1">
    <location>
        <begin position="20"/>
        <end position="39"/>
    </location>
</feature>
<reference evidence="2" key="4">
    <citation type="submission" date="2021-09" db="EMBL/GenBank/DDBJ databases">
        <authorList>
            <person name="Gilroy R."/>
        </authorList>
    </citation>
    <scope>NUCLEOTIDE SEQUENCE</scope>
    <source>
        <strain evidence="2">CHK194-22301</strain>
    </source>
</reference>
<dbReference type="EMBL" id="VUAV01000103">
    <property type="protein sequence ID" value="KAA8811582.1"/>
    <property type="molecule type" value="Genomic_DNA"/>
</dbReference>
<dbReference type="Proteomes" id="UP000324504">
    <property type="component" value="Unassembled WGS sequence"/>
</dbReference>
<evidence type="ECO:0000313" key="9">
    <source>
        <dbReference type="Proteomes" id="UP000324504"/>
    </source>
</evidence>
<reference evidence="2" key="3">
    <citation type="journal article" date="2021" name="PeerJ">
        <title>Extensive microbial diversity within the chicken gut microbiome revealed by metagenomics and culture.</title>
        <authorList>
            <person name="Gilroy R."/>
            <person name="Ravi A."/>
            <person name="Getino M."/>
            <person name="Pursley I."/>
            <person name="Horton D.L."/>
            <person name="Alikhan N.F."/>
            <person name="Baker D."/>
            <person name="Gharbi K."/>
            <person name="Hall N."/>
            <person name="Watson M."/>
            <person name="Adriaenssens E.M."/>
            <person name="Foster-Nyarko E."/>
            <person name="Jarju S."/>
            <person name="Secka A."/>
            <person name="Antonio M."/>
            <person name="Oren A."/>
            <person name="Chaudhuri R.R."/>
            <person name="La Ragione R."/>
            <person name="Hildebrand F."/>
            <person name="Pallen M.J."/>
        </authorList>
    </citation>
    <scope>NUCLEOTIDE SEQUENCE</scope>
    <source>
        <strain evidence="2">CHK194-22301</strain>
    </source>
</reference>
<evidence type="ECO:0000313" key="7">
    <source>
        <dbReference type="Proteomes" id="UP000067598"/>
    </source>
</evidence>
<evidence type="ECO:0000313" key="6">
    <source>
        <dbReference type="EMBL" id="MDK6503578.1"/>
    </source>
</evidence>
<reference evidence="8 9" key="2">
    <citation type="submission" date="2019-09" db="EMBL/GenBank/DDBJ databases">
        <title>Comparative analysis of L. crispatus genomes revealed niche specific adaptation to different host and body sites.</title>
        <authorList>
            <person name="Pan M."/>
            <person name="Hidalgo-Cantabrana C."/>
            <person name="Barrangou R."/>
        </authorList>
    </citation>
    <scope>NUCLEOTIDE SEQUENCE [LARGE SCALE GENOMIC DNA]</scope>
    <source>
        <strain evidence="4 9">NCK2488</strain>
        <strain evidence="3 8">NCK973</strain>
    </source>
</reference>
<reference evidence="5 7" key="1">
    <citation type="journal article" date="2016" name="Microbiology (Mosc.)">
        <title>Comparison of Lactobacillus crispatus isolates from Lactobacillus-dominated vaginal microbiomes with isolates from microbiomes containing bacterial vaginosis-associated bacteria.</title>
        <authorList>
            <person name="Abdelmaksoud A.A."/>
            <person name="Koparde V.N."/>
            <person name="Sheth N.U."/>
            <person name="Serrano M.G."/>
            <person name="Glascock A.L."/>
            <person name="Fettweis J.M."/>
            <person name="Strauss Iii J.F."/>
            <person name="Buck G.A."/>
            <person name="Jefferson K.K."/>
        </authorList>
    </citation>
    <scope>NUCLEOTIDE SEQUENCE [LARGE SCALE GENOMIC DNA]</scope>
    <source>
        <strain evidence="5 7">VMC3</strain>
    </source>
</reference>
<keyword evidence="1" id="KW-0812">Transmembrane</keyword>
<dbReference type="EMBL" id="DYXB01000033">
    <property type="protein sequence ID" value="HJF09634.1"/>
    <property type="molecule type" value="Genomic_DNA"/>
</dbReference>
<evidence type="ECO:0000313" key="3">
    <source>
        <dbReference type="EMBL" id="KAA8796523.1"/>
    </source>
</evidence>
<sequence length="43" mass="4629">MIPIGSFLGGLIVARFGADWAIALEGVAQILTAGYYFVIEKKK</sequence>
<dbReference type="AlphaFoldDB" id="A0A109DFF6"/>
<keyword evidence="1" id="KW-0472">Membrane</keyword>
<evidence type="ECO:0000313" key="8">
    <source>
        <dbReference type="Proteomes" id="UP000322051"/>
    </source>
</evidence>